<protein>
    <submittedName>
        <fullName evidence="3">Coiled coil domain-containing protein</fullName>
    </submittedName>
</protein>
<accession>A0AAW1CG30</accession>
<gene>
    <name evidence="3" type="ORF">NXF25_003666</name>
</gene>
<dbReference type="AlphaFoldDB" id="A0AAW1CG30"/>
<feature type="coiled-coil region" evidence="1">
    <location>
        <begin position="60"/>
        <end position="105"/>
    </location>
</feature>
<evidence type="ECO:0000256" key="1">
    <source>
        <dbReference type="SAM" id="Coils"/>
    </source>
</evidence>
<keyword evidence="4" id="KW-1185">Reference proteome</keyword>
<comment type="caution">
    <text evidence="3">The sequence shown here is derived from an EMBL/GenBank/DDBJ whole genome shotgun (WGS) entry which is preliminary data.</text>
</comment>
<keyword evidence="1" id="KW-0175">Coiled coil</keyword>
<feature type="region of interest" description="Disordered" evidence="2">
    <location>
        <begin position="19"/>
        <end position="44"/>
    </location>
</feature>
<name>A0AAW1CG30_CROAD</name>
<dbReference type="InterPro" id="IPR031678">
    <property type="entry name" value="DUF4715"/>
</dbReference>
<proteinExistence type="predicted"/>
<reference evidence="3 4" key="1">
    <citation type="journal article" date="2024" name="Proc. Natl. Acad. Sci. U.S.A.">
        <title>The genetic regulatory architecture and epigenomic basis for age-related changes in rattlesnake venom.</title>
        <authorList>
            <person name="Hogan M.P."/>
            <person name="Holding M.L."/>
            <person name="Nystrom G.S."/>
            <person name="Colston T.J."/>
            <person name="Bartlett D.A."/>
            <person name="Mason A.J."/>
            <person name="Ellsworth S.A."/>
            <person name="Rautsaw R.M."/>
            <person name="Lawrence K.C."/>
            <person name="Strickland J.L."/>
            <person name="He B."/>
            <person name="Fraser P."/>
            <person name="Margres M.J."/>
            <person name="Gilbert D.M."/>
            <person name="Gibbs H.L."/>
            <person name="Parkinson C.L."/>
            <person name="Rokyta D.R."/>
        </authorList>
    </citation>
    <scope>NUCLEOTIDE SEQUENCE [LARGE SCALE GENOMIC DNA]</scope>
    <source>
        <strain evidence="3">DRR0105</strain>
    </source>
</reference>
<dbReference type="EMBL" id="JAOTOJ010000001">
    <property type="protein sequence ID" value="KAK9412491.1"/>
    <property type="molecule type" value="Genomic_DNA"/>
</dbReference>
<evidence type="ECO:0000313" key="3">
    <source>
        <dbReference type="EMBL" id="KAK9412491.1"/>
    </source>
</evidence>
<sequence>MNTIKNFIFGQKETEAYSREGAISSSSHPLAGDRKLGSCAQSSHSSSRILPGCSQDALDLEKLHHEMRIMEKDIKVFQQEIMGTLNNLEGTLSYLTDLMARLENKTGEVESSLRDDKEMAQNRLLAPHLLSEKELHKKSTRLEKAFFSKSAQLELIVQKWAKEQGNPASGCN</sequence>
<evidence type="ECO:0000313" key="4">
    <source>
        <dbReference type="Proteomes" id="UP001474421"/>
    </source>
</evidence>
<dbReference type="Pfam" id="PF15835">
    <property type="entry name" value="DUF4715"/>
    <property type="match status" value="1"/>
</dbReference>
<organism evidence="3 4">
    <name type="scientific">Crotalus adamanteus</name>
    <name type="common">Eastern diamondback rattlesnake</name>
    <dbReference type="NCBI Taxonomy" id="8729"/>
    <lineage>
        <taxon>Eukaryota</taxon>
        <taxon>Metazoa</taxon>
        <taxon>Chordata</taxon>
        <taxon>Craniata</taxon>
        <taxon>Vertebrata</taxon>
        <taxon>Euteleostomi</taxon>
        <taxon>Lepidosauria</taxon>
        <taxon>Squamata</taxon>
        <taxon>Bifurcata</taxon>
        <taxon>Unidentata</taxon>
        <taxon>Episquamata</taxon>
        <taxon>Toxicofera</taxon>
        <taxon>Serpentes</taxon>
        <taxon>Colubroidea</taxon>
        <taxon>Viperidae</taxon>
        <taxon>Crotalinae</taxon>
        <taxon>Crotalus</taxon>
    </lineage>
</organism>
<dbReference type="Proteomes" id="UP001474421">
    <property type="component" value="Unassembled WGS sequence"/>
</dbReference>
<evidence type="ECO:0000256" key="2">
    <source>
        <dbReference type="SAM" id="MobiDB-lite"/>
    </source>
</evidence>